<organism evidence="6 7">
    <name type="scientific">Nocardia terpenica</name>
    <dbReference type="NCBI Taxonomy" id="455432"/>
    <lineage>
        <taxon>Bacteria</taxon>
        <taxon>Bacillati</taxon>
        <taxon>Actinomycetota</taxon>
        <taxon>Actinomycetes</taxon>
        <taxon>Mycobacteriales</taxon>
        <taxon>Nocardiaceae</taxon>
        <taxon>Nocardia</taxon>
    </lineage>
</organism>
<dbReference type="STRING" id="455432.AWN90_24005"/>
<reference evidence="6 7" key="1">
    <citation type="submission" date="2016-04" db="EMBL/GenBank/DDBJ databases">
        <authorList>
            <person name="Evans L.H."/>
            <person name="Alamgir A."/>
            <person name="Owens N."/>
            <person name="Weber N.D."/>
            <person name="Virtaneva K."/>
            <person name="Barbian K."/>
            <person name="Babar A."/>
            <person name="Rosenke K."/>
        </authorList>
    </citation>
    <scope>NUCLEOTIDE SEQUENCE [LARGE SCALE GENOMIC DNA]</scope>
    <source>
        <strain evidence="6 7">IFM 0406</strain>
    </source>
</reference>
<dbReference type="CDD" id="cd00610">
    <property type="entry name" value="OAT_like"/>
    <property type="match status" value="1"/>
</dbReference>
<dbReference type="GO" id="GO:0030170">
    <property type="term" value="F:pyridoxal phosphate binding"/>
    <property type="evidence" value="ECO:0007669"/>
    <property type="project" value="InterPro"/>
</dbReference>
<evidence type="ECO:0000256" key="4">
    <source>
        <dbReference type="ARBA" id="ARBA00022898"/>
    </source>
</evidence>
<dbReference type="AlphaFoldDB" id="A0A161WPG3"/>
<evidence type="ECO:0000313" key="6">
    <source>
        <dbReference type="EMBL" id="KZM75055.1"/>
    </source>
</evidence>
<comment type="caution">
    <text evidence="6">The sequence shown here is derived from an EMBL/GenBank/DDBJ whole genome shotgun (WGS) entry which is preliminary data.</text>
</comment>
<dbReference type="GO" id="GO:0008483">
    <property type="term" value="F:transaminase activity"/>
    <property type="evidence" value="ECO:0007669"/>
    <property type="project" value="UniProtKB-KW"/>
</dbReference>
<dbReference type="Gene3D" id="3.90.1150.10">
    <property type="entry name" value="Aspartate Aminotransferase, domain 1"/>
    <property type="match status" value="1"/>
</dbReference>
<dbReference type="PROSITE" id="PS00600">
    <property type="entry name" value="AA_TRANSFER_CLASS_3"/>
    <property type="match status" value="1"/>
</dbReference>
<dbReference type="PIRSF" id="PIRSF000521">
    <property type="entry name" value="Transaminase_4ab_Lys_Orn"/>
    <property type="match status" value="1"/>
</dbReference>
<dbReference type="InterPro" id="IPR015421">
    <property type="entry name" value="PyrdxlP-dep_Trfase_major"/>
</dbReference>
<protein>
    <submittedName>
        <fullName evidence="6">Adenosylmethionine-8-amino-7-oxononanoate aminotransferase</fullName>
    </submittedName>
</protein>
<dbReference type="FunFam" id="3.40.640.10:FF:000014">
    <property type="entry name" value="Adenosylmethionine-8-amino-7-oxononanoate aminotransferase, probable"/>
    <property type="match status" value="1"/>
</dbReference>
<keyword evidence="7" id="KW-1185">Reference proteome</keyword>
<dbReference type="InterPro" id="IPR015422">
    <property type="entry name" value="PyrdxlP-dep_Trfase_small"/>
</dbReference>
<dbReference type="PANTHER" id="PTHR43094">
    <property type="entry name" value="AMINOTRANSFERASE"/>
    <property type="match status" value="1"/>
</dbReference>
<evidence type="ECO:0000256" key="1">
    <source>
        <dbReference type="ARBA" id="ARBA00008954"/>
    </source>
</evidence>
<dbReference type="InterPro" id="IPR015424">
    <property type="entry name" value="PyrdxlP-dep_Trfase"/>
</dbReference>
<evidence type="ECO:0000313" key="7">
    <source>
        <dbReference type="Proteomes" id="UP000076512"/>
    </source>
</evidence>
<evidence type="ECO:0000256" key="2">
    <source>
        <dbReference type="ARBA" id="ARBA00022576"/>
    </source>
</evidence>
<name>A0A161WPG3_9NOCA</name>
<sequence>MRSTEVRGAEIMGALWHGFADMGAVEREGAFVVARGDGAYIWDRDDNRYLDATGGLWFTNVGHGRREIADAVAAQLSTLAHYSNFGDLTAPVTQELAQRLSEIAPVPGSKILFTSGGSDSVDTAAKLARRYWQELGRPEKTLLIGRRLAYHGMHVAGTALGGIPVNREGYGELMPDARTVEWNEAEALRALIEAVGANRIAAFFCEPIIGAGGVYLPPEGYLTEVRRLCREHDILFVADEVVTGFGRIGGSWFASTRFGLEPDLMTTAKGLTSGYLPMGAVFAAPRVAEPFFAGGVWFRHGYTYGGHAGAAAAAMANLDILEREHLLDASKNLESLLHEHFSPLAAHPRVAEVRSGLGAVAAVQLADPTEGPAMVKALRAQGVSGRAAGQGALQISPSFVITEQQVADMAASFERALG</sequence>
<keyword evidence="3 6" id="KW-0808">Transferase</keyword>
<dbReference type="SUPFAM" id="SSF53383">
    <property type="entry name" value="PLP-dependent transferases"/>
    <property type="match status" value="1"/>
</dbReference>
<comment type="similarity">
    <text evidence="1 5">Belongs to the class-III pyridoxal-phosphate-dependent aminotransferase family.</text>
</comment>
<dbReference type="Pfam" id="PF00202">
    <property type="entry name" value="Aminotran_3"/>
    <property type="match status" value="1"/>
</dbReference>
<gene>
    <name evidence="6" type="ORF">AWN90_24005</name>
</gene>
<dbReference type="Gene3D" id="3.40.640.10">
    <property type="entry name" value="Type I PLP-dependent aspartate aminotransferase-like (Major domain)"/>
    <property type="match status" value="1"/>
</dbReference>
<dbReference type="PANTHER" id="PTHR43094:SF1">
    <property type="entry name" value="AMINOTRANSFERASE CLASS-III"/>
    <property type="match status" value="1"/>
</dbReference>
<dbReference type="InterPro" id="IPR049704">
    <property type="entry name" value="Aminotrans_3_PPA_site"/>
</dbReference>
<dbReference type="Proteomes" id="UP000076512">
    <property type="component" value="Unassembled WGS sequence"/>
</dbReference>
<accession>A0A161WPG3</accession>
<proteinExistence type="inferred from homology"/>
<keyword evidence="2 6" id="KW-0032">Aminotransferase</keyword>
<dbReference type="EMBL" id="LWGR01000004">
    <property type="protein sequence ID" value="KZM75055.1"/>
    <property type="molecule type" value="Genomic_DNA"/>
</dbReference>
<evidence type="ECO:0000256" key="5">
    <source>
        <dbReference type="RuleBase" id="RU003560"/>
    </source>
</evidence>
<dbReference type="InterPro" id="IPR005814">
    <property type="entry name" value="Aminotrans_3"/>
</dbReference>
<keyword evidence="4 5" id="KW-0663">Pyridoxal phosphate</keyword>
<evidence type="ECO:0000256" key="3">
    <source>
        <dbReference type="ARBA" id="ARBA00022679"/>
    </source>
</evidence>